<feature type="domain" description="Cohesin" evidence="7">
    <location>
        <begin position="522"/>
        <end position="621"/>
    </location>
</feature>
<comment type="caution">
    <text evidence="9">The sequence shown here is derived from an EMBL/GenBank/DDBJ whole genome shotgun (WGS) entry which is preliminary data.</text>
</comment>
<feature type="domain" description="NolW-like" evidence="8">
    <location>
        <begin position="162"/>
        <end position="217"/>
    </location>
</feature>
<dbReference type="PRINTS" id="PR01032">
    <property type="entry name" value="PHAGEIV"/>
</dbReference>
<dbReference type="Gene3D" id="3.30.1370.120">
    <property type="match status" value="1"/>
</dbReference>
<evidence type="ECO:0000256" key="2">
    <source>
        <dbReference type="ARBA" id="ARBA00022729"/>
    </source>
</evidence>
<evidence type="ECO:0000256" key="4">
    <source>
        <dbReference type="RuleBase" id="RU004003"/>
    </source>
</evidence>
<dbReference type="PRINTS" id="PR00811">
    <property type="entry name" value="BCTERIALGSPD"/>
</dbReference>
<feature type="domain" description="Type II/III secretion system secretin-like" evidence="6">
    <location>
        <begin position="283"/>
        <end position="444"/>
    </location>
</feature>
<evidence type="ECO:0000256" key="5">
    <source>
        <dbReference type="RuleBase" id="RU004004"/>
    </source>
</evidence>
<dbReference type="AlphaFoldDB" id="A0A562Q3K5"/>
<dbReference type="SUPFAM" id="SSF49384">
    <property type="entry name" value="Carbohydrate-binding domain"/>
    <property type="match status" value="1"/>
</dbReference>
<dbReference type="GO" id="GO:0009279">
    <property type="term" value="C:cell outer membrane"/>
    <property type="evidence" value="ECO:0007669"/>
    <property type="project" value="UniProtKB-SubCell"/>
</dbReference>
<dbReference type="GO" id="GO:0015627">
    <property type="term" value="C:type II protein secretion system complex"/>
    <property type="evidence" value="ECO:0007669"/>
    <property type="project" value="TreeGrafter"/>
</dbReference>
<sequence length="650" mass="70395">MLLRERSHPNMLAEAETSLQAGDSERALGLVRNVLHENPSNPSALGLRQRIEAAQTQTRLVEPMLRVGQTPPINLEFRDATLKLVFDALARASGVNFVMDKDVRTDARTTIFLRQATLEDAIDFILQTNKLEKKVLNRNSMLIYPSTPDKLKDYQELVLKGFYLSNADAKQTQALLKAMLKSKDTFVDEKLNLLVMRDTPDAVRLAEKVIAMHDLAEPEVMLEVEVLEIKRSRLLELGVQWPNQLVLSPLGVGTGTTLADLRNLNSERISANIGSTAINLRRSVGDANILANPRIRARNKEKAKIMIGDKVPVSTSTTTATGVVSESVQYLDVGIKLDVEPTVYLRDEIAIKIGLEVSSISSEVKTPAGSLAYQIGSRSASTVLRLKDGETQVLAGLINDEDRMSASRVPGLGDMPLVGRLFGSQKDDRNKTEIVLSITPHLVRNVVKPDAGASEFWSGTESSLRTHPLTMQILEAKNVLDQPGRSPNEATQMRGPAVSAISVAPVIKADPSEIVLRTLAPSEVNVGEQFKVVVEMRADGEVRSLPFQLGFDPAAFQVLNVSEGTYFRQNEGQSTISSNIDSSAGKVLVSVVRNGEGGVPGDHSVAVVTMRALAAKPAAEIRLLSAAPITGGSATVVPVLPAPITVRIGE</sequence>
<accession>A0A562Q3K5</accession>
<dbReference type="InterPro" id="IPR008965">
    <property type="entry name" value="CBM2/CBM3_carb-bd_dom_sf"/>
</dbReference>
<dbReference type="PANTHER" id="PTHR30332">
    <property type="entry name" value="PROBABLE GENERAL SECRETION PATHWAY PROTEIN D"/>
    <property type="match status" value="1"/>
</dbReference>
<reference evidence="9 10" key="1">
    <citation type="journal article" date="2015" name="Stand. Genomic Sci.">
        <title>Genomic Encyclopedia of Bacterial and Archaeal Type Strains, Phase III: the genomes of soil and plant-associated and newly described type strains.</title>
        <authorList>
            <person name="Whitman W.B."/>
            <person name="Woyke T."/>
            <person name="Klenk H.P."/>
            <person name="Zhou Y."/>
            <person name="Lilburn T.G."/>
            <person name="Beck B.J."/>
            <person name="De Vos P."/>
            <person name="Vandamme P."/>
            <person name="Eisen J.A."/>
            <person name="Garrity G."/>
            <person name="Hugenholtz P."/>
            <person name="Kyrpides N.C."/>
        </authorList>
    </citation>
    <scope>NUCLEOTIDE SEQUENCE [LARGE SCALE GENOMIC DNA]</scope>
    <source>
        <strain evidence="9 10">CGMCC 1.10685</strain>
    </source>
</reference>
<dbReference type="InterPro" id="IPR038591">
    <property type="entry name" value="NolW-like_sf"/>
</dbReference>
<keyword evidence="5" id="KW-0813">Transport</keyword>
<dbReference type="PANTHER" id="PTHR30332:SF17">
    <property type="entry name" value="TYPE IV PILIATION SYSTEM PROTEIN DR_0774-RELATED"/>
    <property type="match status" value="1"/>
</dbReference>
<dbReference type="Proteomes" id="UP000315112">
    <property type="component" value="Unassembled WGS sequence"/>
</dbReference>
<dbReference type="Pfam" id="PF03958">
    <property type="entry name" value="Secretin_N"/>
    <property type="match status" value="1"/>
</dbReference>
<protein>
    <submittedName>
        <fullName evidence="9">General secretion pathway protein D</fullName>
    </submittedName>
</protein>
<dbReference type="GO" id="GO:0030246">
    <property type="term" value="F:carbohydrate binding"/>
    <property type="evidence" value="ECO:0007669"/>
    <property type="project" value="InterPro"/>
</dbReference>
<dbReference type="GO" id="GO:0009306">
    <property type="term" value="P:protein secretion"/>
    <property type="evidence" value="ECO:0007669"/>
    <property type="project" value="InterPro"/>
</dbReference>
<dbReference type="InterPro" id="IPR050810">
    <property type="entry name" value="Bact_Secretion_Sys_Channel"/>
</dbReference>
<gene>
    <name evidence="9" type="ORF">IP92_00287</name>
</gene>
<keyword evidence="3" id="KW-0472">Membrane</keyword>
<evidence type="ECO:0000313" key="9">
    <source>
        <dbReference type="EMBL" id="TWI51303.1"/>
    </source>
</evidence>
<name>A0A562Q3K5_9BURK</name>
<dbReference type="InterPro" id="IPR002102">
    <property type="entry name" value="Cohesin_dom"/>
</dbReference>
<evidence type="ECO:0000259" key="6">
    <source>
        <dbReference type="Pfam" id="PF00263"/>
    </source>
</evidence>
<comment type="subcellular location">
    <subcellularLocation>
        <location evidence="5">Cell outer membrane</location>
    </subcellularLocation>
    <subcellularLocation>
        <location evidence="1">Membrane</location>
    </subcellularLocation>
</comment>
<dbReference type="CDD" id="cd08547">
    <property type="entry name" value="Type_II_cohesin"/>
    <property type="match status" value="1"/>
</dbReference>
<comment type="similarity">
    <text evidence="4">Belongs to the bacterial secretin family.</text>
</comment>
<evidence type="ECO:0000256" key="3">
    <source>
        <dbReference type="ARBA" id="ARBA00023136"/>
    </source>
</evidence>
<dbReference type="InterPro" id="IPR001775">
    <property type="entry name" value="GspD/PilQ"/>
</dbReference>
<dbReference type="GO" id="GO:0000272">
    <property type="term" value="P:polysaccharide catabolic process"/>
    <property type="evidence" value="ECO:0007669"/>
    <property type="project" value="InterPro"/>
</dbReference>
<evidence type="ECO:0000313" key="10">
    <source>
        <dbReference type="Proteomes" id="UP000315112"/>
    </source>
</evidence>
<dbReference type="Gene3D" id="2.60.40.680">
    <property type="match status" value="1"/>
</dbReference>
<dbReference type="InterPro" id="IPR004846">
    <property type="entry name" value="T2SS/T3SS_dom"/>
</dbReference>
<dbReference type="Pfam" id="PF00263">
    <property type="entry name" value="Secretin"/>
    <property type="match status" value="1"/>
</dbReference>
<evidence type="ECO:0000256" key="1">
    <source>
        <dbReference type="ARBA" id="ARBA00004370"/>
    </source>
</evidence>
<dbReference type="Gene3D" id="3.30.1370.130">
    <property type="match status" value="1"/>
</dbReference>
<keyword evidence="2" id="KW-0732">Signal</keyword>
<organism evidence="9 10">
    <name type="scientific">Pseudoduganella flava</name>
    <dbReference type="NCBI Taxonomy" id="871742"/>
    <lineage>
        <taxon>Bacteria</taxon>
        <taxon>Pseudomonadati</taxon>
        <taxon>Pseudomonadota</taxon>
        <taxon>Betaproteobacteria</taxon>
        <taxon>Burkholderiales</taxon>
        <taxon>Oxalobacteraceae</taxon>
        <taxon>Telluria group</taxon>
        <taxon>Pseudoduganella</taxon>
    </lineage>
</organism>
<evidence type="ECO:0000259" key="8">
    <source>
        <dbReference type="Pfam" id="PF03958"/>
    </source>
</evidence>
<proteinExistence type="inferred from homology"/>
<evidence type="ECO:0000259" key="7">
    <source>
        <dbReference type="Pfam" id="PF00963"/>
    </source>
</evidence>
<dbReference type="InterPro" id="IPR005644">
    <property type="entry name" value="NolW-like"/>
</dbReference>
<dbReference type="Pfam" id="PF00963">
    <property type="entry name" value="Cohesin"/>
    <property type="match status" value="1"/>
</dbReference>
<dbReference type="EMBL" id="VLKW01000001">
    <property type="protein sequence ID" value="TWI51303.1"/>
    <property type="molecule type" value="Genomic_DNA"/>
</dbReference>